<dbReference type="RefSeq" id="WP_231945104.1">
    <property type="nucleotide sequence ID" value="NZ_LT629695.1"/>
</dbReference>
<evidence type="ECO:0000256" key="5">
    <source>
        <dbReference type="ARBA" id="ARBA00022989"/>
    </source>
</evidence>
<dbReference type="GO" id="GO:0042158">
    <property type="term" value="P:lipoprotein biosynthetic process"/>
    <property type="evidence" value="ECO:0007669"/>
    <property type="project" value="UniProtKB-UniRule"/>
</dbReference>
<organism evidence="9 10">
    <name type="scientific">Agrococcus jejuensis</name>
    <dbReference type="NCBI Taxonomy" id="399736"/>
    <lineage>
        <taxon>Bacteria</taxon>
        <taxon>Bacillati</taxon>
        <taxon>Actinomycetota</taxon>
        <taxon>Actinomycetes</taxon>
        <taxon>Micrococcales</taxon>
        <taxon>Microbacteriaceae</taxon>
        <taxon>Agrococcus</taxon>
    </lineage>
</organism>
<feature type="region of interest" description="Disordered" evidence="8">
    <location>
        <begin position="296"/>
        <end position="339"/>
    </location>
</feature>
<dbReference type="EC" id="2.5.1.145" evidence="7"/>
<evidence type="ECO:0000256" key="8">
    <source>
        <dbReference type="SAM" id="MobiDB-lite"/>
    </source>
</evidence>
<feature type="transmembrane region" description="Helical" evidence="7">
    <location>
        <begin position="265"/>
        <end position="287"/>
    </location>
</feature>
<dbReference type="Pfam" id="PF01790">
    <property type="entry name" value="LGT"/>
    <property type="match status" value="1"/>
</dbReference>
<name>A0A1G7ZNF5_9MICO</name>
<dbReference type="HAMAP" id="MF_01147">
    <property type="entry name" value="Lgt"/>
    <property type="match status" value="1"/>
</dbReference>
<evidence type="ECO:0000313" key="9">
    <source>
        <dbReference type="EMBL" id="SDH10292.1"/>
    </source>
</evidence>
<feature type="binding site" evidence="7">
    <location>
        <position position="167"/>
    </location>
    <ligand>
        <name>a 1,2-diacyl-sn-glycero-3-phospho-(1'-sn-glycerol)</name>
        <dbReference type="ChEBI" id="CHEBI:64716"/>
    </ligand>
</feature>
<dbReference type="UniPathway" id="UPA00664"/>
<evidence type="ECO:0000256" key="4">
    <source>
        <dbReference type="ARBA" id="ARBA00022692"/>
    </source>
</evidence>
<dbReference type="GO" id="GO:0008961">
    <property type="term" value="F:phosphatidylglycerol-prolipoprotein diacylglyceryl transferase activity"/>
    <property type="evidence" value="ECO:0007669"/>
    <property type="project" value="UniProtKB-UniRule"/>
</dbReference>
<dbReference type="EMBL" id="LT629695">
    <property type="protein sequence ID" value="SDH10292.1"/>
    <property type="molecule type" value="Genomic_DNA"/>
</dbReference>
<evidence type="ECO:0000256" key="3">
    <source>
        <dbReference type="ARBA" id="ARBA00022679"/>
    </source>
</evidence>
<feature type="transmembrane region" description="Helical" evidence="7">
    <location>
        <begin position="117"/>
        <end position="141"/>
    </location>
</feature>
<dbReference type="NCBIfam" id="TIGR00544">
    <property type="entry name" value="lgt"/>
    <property type="match status" value="1"/>
</dbReference>
<dbReference type="InterPro" id="IPR001640">
    <property type="entry name" value="Lgt"/>
</dbReference>
<keyword evidence="6 7" id="KW-0472">Membrane</keyword>
<evidence type="ECO:0000256" key="6">
    <source>
        <dbReference type="ARBA" id="ARBA00023136"/>
    </source>
</evidence>
<keyword evidence="4 7" id="KW-0812">Transmembrane</keyword>
<feature type="transmembrane region" description="Helical" evidence="7">
    <location>
        <begin position="148"/>
        <end position="166"/>
    </location>
</feature>
<feature type="compositionally biased region" description="Acidic residues" evidence="8">
    <location>
        <begin position="306"/>
        <end position="324"/>
    </location>
</feature>
<keyword evidence="2 7" id="KW-1003">Cell membrane</keyword>
<reference evidence="10" key="1">
    <citation type="submission" date="2016-10" db="EMBL/GenBank/DDBJ databases">
        <authorList>
            <person name="Varghese N."/>
            <person name="Submissions S."/>
        </authorList>
    </citation>
    <scope>NUCLEOTIDE SEQUENCE [LARGE SCALE GENOMIC DNA]</scope>
    <source>
        <strain evidence="10">DSM 22002</strain>
    </source>
</reference>
<evidence type="ECO:0000256" key="7">
    <source>
        <dbReference type="HAMAP-Rule" id="MF_01147"/>
    </source>
</evidence>
<gene>
    <name evidence="7" type="primary">lgt</name>
    <name evidence="9" type="ORF">SAMN04489720_0043</name>
</gene>
<keyword evidence="5 7" id="KW-1133">Transmembrane helix</keyword>
<sequence>MLQSIPSPSPEWQGVPVGEWLTNLMPFLGNDVTLPWGATFNLANFDIRTYALCILLGILLAAWLTARRLRQRGVDGGLVIDVAVFAVILGIIGARVFHVLTYPDEYLGENFDLYNVIAVWNGGVAIFGALIAGALGIWLGCKYTGLRFTTFVDALAPGMLIAQAAGRLGNYVNHELFGQPTGLPWGLQIEATNPAFPVGLPEGTLFHPTFLYEIIWNLVGAAVILWLDRRRDIQWGKAAGLYLIWYGVGRIVWESIRINPSEVFFGIRVNVWAAIGAVVLGVIIWLVQSRRHPGLEPTPWQPGREPEDDAVDSETYSELDEADTTAEPAVGAGTATTTT</sequence>
<comment type="pathway">
    <text evidence="7">Protein modification; lipoprotein biosynthesis (diacylglyceryl transfer).</text>
</comment>
<feature type="transmembrane region" description="Helical" evidence="7">
    <location>
        <begin position="47"/>
        <end position="66"/>
    </location>
</feature>
<feature type="transmembrane region" description="Helical" evidence="7">
    <location>
        <begin position="210"/>
        <end position="228"/>
    </location>
</feature>
<dbReference type="PANTHER" id="PTHR30589:SF0">
    <property type="entry name" value="PHOSPHATIDYLGLYCEROL--PROLIPOPROTEIN DIACYLGLYCERYL TRANSFERASE"/>
    <property type="match status" value="1"/>
</dbReference>
<comment type="similarity">
    <text evidence="1 7">Belongs to the Lgt family.</text>
</comment>
<keyword evidence="10" id="KW-1185">Reference proteome</keyword>
<feature type="compositionally biased region" description="Low complexity" evidence="8">
    <location>
        <begin position="325"/>
        <end position="339"/>
    </location>
</feature>
<evidence type="ECO:0000256" key="2">
    <source>
        <dbReference type="ARBA" id="ARBA00022475"/>
    </source>
</evidence>
<feature type="transmembrane region" description="Helical" evidence="7">
    <location>
        <begin position="78"/>
        <end position="97"/>
    </location>
</feature>
<dbReference type="PROSITE" id="PS01311">
    <property type="entry name" value="LGT"/>
    <property type="match status" value="1"/>
</dbReference>
<dbReference type="PANTHER" id="PTHR30589">
    <property type="entry name" value="PROLIPOPROTEIN DIACYLGLYCERYL TRANSFERASE"/>
    <property type="match status" value="1"/>
</dbReference>
<dbReference type="AlphaFoldDB" id="A0A1G7ZNF5"/>
<dbReference type="Proteomes" id="UP000198822">
    <property type="component" value="Chromosome I"/>
</dbReference>
<evidence type="ECO:0000313" key="10">
    <source>
        <dbReference type="Proteomes" id="UP000198822"/>
    </source>
</evidence>
<comment type="subcellular location">
    <subcellularLocation>
        <location evidence="7">Cell membrane</location>
        <topology evidence="7">Multi-pass membrane protein</topology>
    </subcellularLocation>
</comment>
<evidence type="ECO:0000256" key="1">
    <source>
        <dbReference type="ARBA" id="ARBA00007150"/>
    </source>
</evidence>
<accession>A0A1G7ZNF5</accession>
<dbReference type="STRING" id="399736.SAMN04489720_0043"/>
<keyword evidence="9" id="KW-0449">Lipoprotein</keyword>
<protein>
    <recommendedName>
        <fullName evidence="7">Phosphatidylglycerol--prolipoprotein diacylglyceryl transferase</fullName>
        <ecNumber evidence="7">2.5.1.145</ecNumber>
    </recommendedName>
</protein>
<keyword evidence="3 7" id="KW-0808">Transferase</keyword>
<comment type="catalytic activity">
    <reaction evidence="7">
        <text>L-cysteinyl-[prolipoprotein] + a 1,2-diacyl-sn-glycero-3-phospho-(1'-sn-glycerol) = an S-1,2-diacyl-sn-glyceryl-L-cysteinyl-[prolipoprotein] + sn-glycerol 1-phosphate + H(+)</text>
        <dbReference type="Rhea" id="RHEA:56712"/>
        <dbReference type="Rhea" id="RHEA-COMP:14679"/>
        <dbReference type="Rhea" id="RHEA-COMP:14680"/>
        <dbReference type="ChEBI" id="CHEBI:15378"/>
        <dbReference type="ChEBI" id="CHEBI:29950"/>
        <dbReference type="ChEBI" id="CHEBI:57685"/>
        <dbReference type="ChEBI" id="CHEBI:64716"/>
        <dbReference type="ChEBI" id="CHEBI:140658"/>
        <dbReference type="EC" id="2.5.1.145"/>
    </reaction>
</comment>
<comment type="function">
    <text evidence="7">Catalyzes the transfer of the diacylglyceryl group from phosphatidylglycerol to the sulfhydryl group of the N-terminal cysteine of a prolipoprotein, the first step in the formation of mature lipoproteins.</text>
</comment>
<proteinExistence type="inferred from homology"/>
<dbReference type="GO" id="GO:0005886">
    <property type="term" value="C:plasma membrane"/>
    <property type="evidence" value="ECO:0007669"/>
    <property type="project" value="UniProtKB-SubCell"/>
</dbReference>